<evidence type="ECO:0000313" key="6">
    <source>
        <dbReference type="Proteomes" id="UP001501447"/>
    </source>
</evidence>
<protein>
    <submittedName>
        <fullName evidence="5">NAD(P)H-dependent oxidoreductase</fullName>
    </submittedName>
</protein>
<sequence length="223" mass="23377">MTAAPHTQPVRPVRLTVVSAGLGEPSSTRLLADRLAEATRVALAEDRVETETEVVELRGLATGIAHAFVTGLTGDELREGVERVTDADALIAVTPVFSASYSGLFKSFFDVVGMTDKDALAGTPVLLGATGGSPRHSLVLEHALRPLFTYLRAVTVPTAVYAATDDWATADDGLTPSLPRRVARAGGELATLTAPRATTGSPHSAAPEVVPFEQQLAALRVKK</sequence>
<organism evidence="5 6">
    <name type="scientific">Streptomyces axinellae</name>
    <dbReference type="NCBI Taxonomy" id="552788"/>
    <lineage>
        <taxon>Bacteria</taxon>
        <taxon>Bacillati</taxon>
        <taxon>Actinomycetota</taxon>
        <taxon>Actinomycetes</taxon>
        <taxon>Kitasatosporales</taxon>
        <taxon>Streptomycetaceae</taxon>
        <taxon>Streptomyces</taxon>
    </lineage>
</organism>
<evidence type="ECO:0000256" key="1">
    <source>
        <dbReference type="ARBA" id="ARBA00022630"/>
    </source>
</evidence>
<dbReference type="PANTHER" id="PTHR43408">
    <property type="entry name" value="FMN REDUCTASE (NADPH)"/>
    <property type="match status" value="1"/>
</dbReference>
<keyword evidence="3" id="KW-0560">Oxidoreductase</keyword>
<proteinExistence type="predicted"/>
<dbReference type="EMBL" id="BAAARJ010000003">
    <property type="protein sequence ID" value="GAA2601039.1"/>
    <property type="molecule type" value="Genomic_DNA"/>
</dbReference>
<name>A0ABN3PTA2_9ACTN</name>
<dbReference type="SUPFAM" id="SSF52218">
    <property type="entry name" value="Flavoproteins"/>
    <property type="match status" value="1"/>
</dbReference>
<evidence type="ECO:0000256" key="3">
    <source>
        <dbReference type="ARBA" id="ARBA00023002"/>
    </source>
</evidence>
<dbReference type="Proteomes" id="UP001501447">
    <property type="component" value="Unassembled WGS sequence"/>
</dbReference>
<dbReference type="InterPro" id="IPR023932">
    <property type="entry name" value="CE1759_FMN_reduct"/>
</dbReference>
<evidence type="ECO:0000259" key="4">
    <source>
        <dbReference type="Pfam" id="PF03358"/>
    </source>
</evidence>
<accession>A0ABN3PTA2</accession>
<keyword evidence="1" id="KW-0285">Flavoprotein</keyword>
<dbReference type="NCBIfam" id="TIGR04037">
    <property type="entry name" value="LLM_duo_CE1759"/>
    <property type="match status" value="1"/>
</dbReference>
<dbReference type="PANTHER" id="PTHR43408:SF2">
    <property type="entry name" value="FMN REDUCTASE (NADPH)"/>
    <property type="match status" value="1"/>
</dbReference>
<evidence type="ECO:0000313" key="5">
    <source>
        <dbReference type="EMBL" id="GAA2601039.1"/>
    </source>
</evidence>
<dbReference type="InterPro" id="IPR051814">
    <property type="entry name" value="NAD(P)H-dep_FMN_reductase"/>
</dbReference>
<dbReference type="Pfam" id="PF03358">
    <property type="entry name" value="FMN_red"/>
    <property type="match status" value="1"/>
</dbReference>
<gene>
    <name evidence="5" type="ORF">GCM10009863_12960</name>
</gene>
<dbReference type="InterPro" id="IPR005025">
    <property type="entry name" value="FMN_Rdtase-like_dom"/>
</dbReference>
<feature type="domain" description="NADPH-dependent FMN reductase-like" evidence="4">
    <location>
        <begin position="14"/>
        <end position="165"/>
    </location>
</feature>
<keyword evidence="6" id="KW-1185">Reference proteome</keyword>
<evidence type="ECO:0000256" key="2">
    <source>
        <dbReference type="ARBA" id="ARBA00022643"/>
    </source>
</evidence>
<dbReference type="Gene3D" id="3.40.50.360">
    <property type="match status" value="1"/>
</dbReference>
<comment type="caution">
    <text evidence="5">The sequence shown here is derived from an EMBL/GenBank/DDBJ whole genome shotgun (WGS) entry which is preliminary data.</text>
</comment>
<dbReference type="RefSeq" id="WP_344563007.1">
    <property type="nucleotide sequence ID" value="NZ_BAAARJ010000003.1"/>
</dbReference>
<reference evidence="5 6" key="1">
    <citation type="journal article" date="2019" name="Int. J. Syst. Evol. Microbiol.">
        <title>The Global Catalogue of Microorganisms (GCM) 10K type strain sequencing project: providing services to taxonomists for standard genome sequencing and annotation.</title>
        <authorList>
            <consortium name="The Broad Institute Genomics Platform"/>
            <consortium name="The Broad Institute Genome Sequencing Center for Infectious Disease"/>
            <person name="Wu L."/>
            <person name="Ma J."/>
        </authorList>
    </citation>
    <scope>NUCLEOTIDE SEQUENCE [LARGE SCALE GENOMIC DNA]</scope>
    <source>
        <strain evidence="5 6">JCM 16373</strain>
    </source>
</reference>
<keyword evidence="2" id="KW-0288">FMN</keyword>
<dbReference type="InterPro" id="IPR029039">
    <property type="entry name" value="Flavoprotein-like_sf"/>
</dbReference>